<gene>
    <name evidence="2" type="ORF">M9Y10_005435</name>
</gene>
<accession>A0ABR2JLK0</accession>
<name>A0ABR2JLK0_9EUKA</name>
<evidence type="ECO:0000313" key="2">
    <source>
        <dbReference type="EMBL" id="KAK8878655.1"/>
    </source>
</evidence>
<evidence type="ECO:0008006" key="4">
    <source>
        <dbReference type="Google" id="ProtNLM"/>
    </source>
</evidence>
<dbReference type="EMBL" id="JAPFFF010000011">
    <property type="protein sequence ID" value="KAK8878655.1"/>
    <property type="molecule type" value="Genomic_DNA"/>
</dbReference>
<protein>
    <recommendedName>
        <fullName evidence="4">LisH domain-containing protein</fullName>
    </recommendedName>
</protein>
<evidence type="ECO:0000313" key="3">
    <source>
        <dbReference type="Proteomes" id="UP001470230"/>
    </source>
</evidence>
<sequence>MNEKEFRNGLFAYFSREGFVKTYKTQLRLAIYKYATSQRDFSFPPFQHSLRSEIICNIIADYLKAYNYRDTLLVFTEETAYHRLSQTDIMRQADISMIENTFLETLITKKRRTSGSRSVGIQTELLSLHDKLLLIDSNIKSARSSIKAVERQRIVRDRLERIRAEKESELQERLRHSFESTKALELSKCKVQSEERFRTEMQRMKAEFDVQYINQVNELKIAREQEEATTRMLQQELDRQLAQLRKEGLPNQEEKESEINITNLKKRCNAKLHKMLNDAQKIIKKRELIKQQIENEKIEYKSTLKKLTQLRQEFASIQV</sequence>
<comment type="caution">
    <text evidence="2">The sequence shown here is derived from an EMBL/GenBank/DDBJ whole genome shotgun (WGS) entry which is preliminary data.</text>
</comment>
<keyword evidence="3" id="KW-1185">Reference proteome</keyword>
<dbReference type="Proteomes" id="UP001470230">
    <property type="component" value="Unassembled WGS sequence"/>
</dbReference>
<dbReference type="PROSITE" id="PS50896">
    <property type="entry name" value="LISH"/>
    <property type="match status" value="1"/>
</dbReference>
<feature type="coiled-coil region" evidence="1">
    <location>
        <begin position="216"/>
        <end position="243"/>
    </location>
</feature>
<feature type="coiled-coil region" evidence="1">
    <location>
        <begin position="276"/>
        <end position="313"/>
    </location>
</feature>
<reference evidence="2 3" key="1">
    <citation type="submission" date="2024-04" db="EMBL/GenBank/DDBJ databases">
        <title>Tritrichomonas musculus Genome.</title>
        <authorList>
            <person name="Alves-Ferreira E."/>
            <person name="Grigg M."/>
            <person name="Lorenzi H."/>
            <person name="Galac M."/>
        </authorList>
    </citation>
    <scope>NUCLEOTIDE SEQUENCE [LARGE SCALE GENOMIC DNA]</scope>
    <source>
        <strain evidence="2 3">EAF2021</strain>
    </source>
</reference>
<evidence type="ECO:0000256" key="1">
    <source>
        <dbReference type="SAM" id="Coils"/>
    </source>
</evidence>
<organism evidence="2 3">
    <name type="scientific">Tritrichomonas musculus</name>
    <dbReference type="NCBI Taxonomy" id="1915356"/>
    <lineage>
        <taxon>Eukaryota</taxon>
        <taxon>Metamonada</taxon>
        <taxon>Parabasalia</taxon>
        <taxon>Tritrichomonadida</taxon>
        <taxon>Tritrichomonadidae</taxon>
        <taxon>Tritrichomonas</taxon>
    </lineage>
</organism>
<keyword evidence="1" id="KW-0175">Coiled coil</keyword>
<proteinExistence type="predicted"/>
<dbReference type="InterPro" id="IPR006594">
    <property type="entry name" value="LisH"/>
</dbReference>